<dbReference type="AlphaFoldDB" id="A0A1I7X7U0"/>
<sequence length="146" mass="17054">MLLFRISHQLDNLASAKRVEKDVRAKATNRLVIAHMSKSELRLWDWIYIGPFALMLNQYYNYIFEELTLLWIVTCTIFANSNHLLQPSQSEVLPAIKADVWSENIRCITMTRPHSRLERVSFGRRLPAFVTRNREFEGISTALESI</sequence>
<dbReference type="WBParaSite" id="Hba_13553">
    <property type="protein sequence ID" value="Hba_13553"/>
    <property type="gene ID" value="Hba_13553"/>
</dbReference>
<reference evidence="2" key="1">
    <citation type="submission" date="2016-11" db="UniProtKB">
        <authorList>
            <consortium name="WormBaseParasite"/>
        </authorList>
    </citation>
    <scope>IDENTIFICATION</scope>
</reference>
<name>A0A1I7X7U0_HETBA</name>
<dbReference type="Proteomes" id="UP000095283">
    <property type="component" value="Unplaced"/>
</dbReference>
<proteinExistence type="predicted"/>
<organism evidence="1 2">
    <name type="scientific">Heterorhabditis bacteriophora</name>
    <name type="common">Entomopathogenic nematode worm</name>
    <dbReference type="NCBI Taxonomy" id="37862"/>
    <lineage>
        <taxon>Eukaryota</taxon>
        <taxon>Metazoa</taxon>
        <taxon>Ecdysozoa</taxon>
        <taxon>Nematoda</taxon>
        <taxon>Chromadorea</taxon>
        <taxon>Rhabditida</taxon>
        <taxon>Rhabditina</taxon>
        <taxon>Rhabditomorpha</taxon>
        <taxon>Strongyloidea</taxon>
        <taxon>Heterorhabditidae</taxon>
        <taxon>Heterorhabditis</taxon>
    </lineage>
</organism>
<accession>A0A1I7X7U0</accession>
<protein>
    <submittedName>
        <fullName evidence="2">Innexin</fullName>
    </submittedName>
</protein>
<evidence type="ECO:0000313" key="2">
    <source>
        <dbReference type="WBParaSite" id="Hba_13553"/>
    </source>
</evidence>
<keyword evidence="1" id="KW-1185">Reference proteome</keyword>
<evidence type="ECO:0000313" key="1">
    <source>
        <dbReference type="Proteomes" id="UP000095283"/>
    </source>
</evidence>